<organism evidence="1 2">
    <name type="scientific">Sphaerobolus stellatus (strain SS14)</name>
    <dbReference type="NCBI Taxonomy" id="990650"/>
    <lineage>
        <taxon>Eukaryota</taxon>
        <taxon>Fungi</taxon>
        <taxon>Dikarya</taxon>
        <taxon>Basidiomycota</taxon>
        <taxon>Agaricomycotina</taxon>
        <taxon>Agaricomycetes</taxon>
        <taxon>Phallomycetidae</taxon>
        <taxon>Geastrales</taxon>
        <taxon>Sphaerobolaceae</taxon>
        <taxon>Sphaerobolus</taxon>
    </lineage>
</organism>
<dbReference type="HOGENOM" id="CLU_2238302_0_0_1"/>
<sequence length="105" mass="11757">MSSDSTSQVLLVNDIAWLLIHTETSRECLLEPGGMGKTSVALAIMVSRTIQERFESTNRFWISRVEAPSPSPLLGILYSHLRRNAKAPLDDITYELEASEDPRIL</sequence>
<dbReference type="AlphaFoldDB" id="A0A0C9V6Y8"/>
<name>A0A0C9V6Y8_SPHS4</name>
<reference evidence="1 2" key="1">
    <citation type="submission" date="2014-06" db="EMBL/GenBank/DDBJ databases">
        <title>Evolutionary Origins and Diversification of the Mycorrhizal Mutualists.</title>
        <authorList>
            <consortium name="DOE Joint Genome Institute"/>
            <consortium name="Mycorrhizal Genomics Consortium"/>
            <person name="Kohler A."/>
            <person name="Kuo A."/>
            <person name="Nagy L.G."/>
            <person name="Floudas D."/>
            <person name="Copeland A."/>
            <person name="Barry K.W."/>
            <person name="Cichocki N."/>
            <person name="Veneault-Fourrey C."/>
            <person name="LaButti K."/>
            <person name="Lindquist E.A."/>
            <person name="Lipzen A."/>
            <person name="Lundell T."/>
            <person name="Morin E."/>
            <person name="Murat C."/>
            <person name="Riley R."/>
            <person name="Ohm R."/>
            <person name="Sun H."/>
            <person name="Tunlid A."/>
            <person name="Henrissat B."/>
            <person name="Grigoriev I.V."/>
            <person name="Hibbett D.S."/>
            <person name="Martin F."/>
        </authorList>
    </citation>
    <scope>NUCLEOTIDE SEQUENCE [LARGE SCALE GENOMIC DNA]</scope>
    <source>
        <strain evidence="1 2">SS14</strain>
    </source>
</reference>
<dbReference type="Proteomes" id="UP000054279">
    <property type="component" value="Unassembled WGS sequence"/>
</dbReference>
<dbReference type="OrthoDB" id="3052556at2759"/>
<protein>
    <recommendedName>
        <fullName evidence="3">SNF2 N-terminal domain-containing protein</fullName>
    </recommendedName>
</protein>
<gene>
    <name evidence="1" type="ORF">M422DRAFT_264940</name>
</gene>
<proteinExistence type="predicted"/>
<dbReference type="EMBL" id="KN837216">
    <property type="protein sequence ID" value="KIJ33215.1"/>
    <property type="molecule type" value="Genomic_DNA"/>
</dbReference>
<evidence type="ECO:0008006" key="3">
    <source>
        <dbReference type="Google" id="ProtNLM"/>
    </source>
</evidence>
<accession>A0A0C9V6Y8</accession>
<evidence type="ECO:0000313" key="2">
    <source>
        <dbReference type="Proteomes" id="UP000054279"/>
    </source>
</evidence>
<keyword evidence="2" id="KW-1185">Reference proteome</keyword>
<evidence type="ECO:0000313" key="1">
    <source>
        <dbReference type="EMBL" id="KIJ33215.1"/>
    </source>
</evidence>